<sequence length="171" mass="19609">MEYIEIGKIKKPHGLNGELKGTIDERFWGDVAKVDAFFVEQRGEKAPFFIEDLRGTETLILKFEDIDTKEDASLLTNKRLYLRRQDISLSEEEINDTGLEYSFLEGYTLKEEEAGRVGTIQYVDEYPQQEMATVDTGTKEILIPLRAAWIIDVDKNEKLVTMSLPEGLLDI</sequence>
<comment type="function">
    <text evidence="5">An accessory protein needed during the final step in the assembly of 30S ribosomal subunit, possibly for assembly of the head region. Essential for efficient processing of 16S rRNA. May be needed both before and after RbfA during the maturation of 16S rRNA. It has affinity for free ribosomal 30S subunits but not for 70S ribosomes.</text>
</comment>
<keyword evidence="4 5" id="KW-0143">Chaperone</keyword>
<proteinExistence type="inferred from homology"/>
<evidence type="ECO:0000256" key="4">
    <source>
        <dbReference type="ARBA" id="ARBA00023186"/>
    </source>
</evidence>
<dbReference type="SUPFAM" id="SSF50447">
    <property type="entry name" value="Translation proteins"/>
    <property type="match status" value="1"/>
</dbReference>
<name>A0A915YEK7_9BACT</name>
<organism evidence="8 9">
    <name type="scientific">Aureispira anguillae</name>
    <dbReference type="NCBI Taxonomy" id="2864201"/>
    <lineage>
        <taxon>Bacteria</taxon>
        <taxon>Pseudomonadati</taxon>
        <taxon>Bacteroidota</taxon>
        <taxon>Saprospiria</taxon>
        <taxon>Saprospirales</taxon>
        <taxon>Saprospiraceae</taxon>
        <taxon>Aureispira</taxon>
    </lineage>
</organism>
<dbReference type="PANTHER" id="PTHR33692">
    <property type="entry name" value="RIBOSOME MATURATION FACTOR RIMM"/>
    <property type="match status" value="1"/>
</dbReference>
<dbReference type="GO" id="GO:0043022">
    <property type="term" value="F:ribosome binding"/>
    <property type="evidence" value="ECO:0007669"/>
    <property type="project" value="InterPro"/>
</dbReference>
<dbReference type="AlphaFoldDB" id="A0A915YEK7"/>
<dbReference type="HAMAP" id="MF_00014">
    <property type="entry name" value="Ribosome_mat_RimM"/>
    <property type="match status" value="1"/>
</dbReference>
<keyword evidence="3 5" id="KW-0698">rRNA processing</keyword>
<dbReference type="GO" id="GO:0005737">
    <property type="term" value="C:cytoplasm"/>
    <property type="evidence" value="ECO:0007669"/>
    <property type="project" value="UniProtKB-SubCell"/>
</dbReference>
<evidence type="ECO:0000259" key="7">
    <source>
        <dbReference type="Pfam" id="PF24986"/>
    </source>
</evidence>
<dbReference type="Pfam" id="PF01782">
    <property type="entry name" value="RimM"/>
    <property type="match status" value="1"/>
</dbReference>
<gene>
    <name evidence="5" type="primary">rimM</name>
    <name evidence="8" type="ORF">AsAng_0023970</name>
</gene>
<dbReference type="InterPro" id="IPR002676">
    <property type="entry name" value="RimM_N"/>
</dbReference>
<dbReference type="Gene3D" id="2.30.30.240">
    <property type="entry name" value="PRC-barrel domain"/>
    <property type="match status" value="1"/>
</dbReference>
<reference evidence="8" key="1">
    <citation type="submission" date="2022-09" db="EMBL/GenBank/DDBJ databases">
        <title>Aureispira anguillicida sp. nov., isolated from Leptocephalus of Japanese eel Anguilla japonica.</title>
        <authorList>
            <person name="Yuasa K."/>
            <person name="Mekata T."/>
            <person name="Ikunari K."/>
        </authorList>
    </citation>
    <scope>NUCLEOTIDE SEQUENCE</scope>
    <source>
        <strain evidence="8">EL160426</strain>
    </source>
</reference>
<keyword evidence="9" id="KW-1185">Reference proteome</keyword>
<accession>A0A915YEK7</accession>
<comment type="subcellular location">
    <subcellularLocation>
        <location evidence="5">Cytoplasm</location>
    </subcellularLocation>
</comment>
<dbReference type="InterPro" id="IPR056792">
    <property type="entry name" value="PRC_RimM"/>
</dbReference>
<dbReference type="PANTHER" id="PTHR33692:SF1">
    <property type="entry name" value="RIBOSOME MATURATION FACTOR RIMM"/>
    <property type="match status" value="1"/>
</dbReference>
<evidence type="ECO:0000256" key="2">
    <source>
        <dbReference type="ARBA" id="ARBA00022517"/>
    </source>
</evidence>
<comment type="similarity">
    <text evidence="5">Belongs to the RimM family.</text>
</comment>
<feature type="domain" description="RimM N-terminal" evidence="6">
    <location>
        <begin position="6"/>
        <end position="85"/>
    </location>
</feature>
<comment type="domain">
    <text evidence="5">The PRC barrel domain binds ribosomal protein uS19.</text>
</comment>
<dbReference type="NCBIfam" id="TIGR02273">
    <property type="entry name" value="16S_RimM"/>
    <property type="match status" value="1"/>
</dbReference>
<comment type="subunit">
    <text evidence="5">Binds ribosomal protein uS19.</text>
</comment>
<protein>
    <recommendedName>
        <fullName evidence="5">Ribosome maturation factor RimM</fullName>
    </recommendedName>
</protein>
<dbReference type="Gene3D" id="2.40.30.60">
    <property type="entry name" value="RimM"/>
    <property type="match status" value="1"/>
</dbReference>
<evidence type="ECO:0000259" key="6">
    <source>
        <dbReference type="Pfam" id="PF01782"/>
    </source>
</evidence>
<dbReference type="InterPro" id="IPR036976">
    <property type="entry name" value="RimM_N_sf"/>
</dbReference>
<dbReference type="KEGG" id="aup:AsAng_0023970"/>
<dbReference type="SUPFAM" id="SSF50346">
    <property type="entry name" value="PRC-barrel domain"/>
    <property type="match status" value="1"/>
</dbReference>
<dbReference type="GO" id="GO:0042274">
    <property type="term" value="P:ribosomal small subunit biogenesis"/>
    <property type="evidence" value="ECO:0007669"/>
    <property type="project" value="UniProtKB-UniRule"/>
</dbReference>
<evidence type="ECO:0000256" key="5">
    <source>
        <dbReference type="HAMAP-Rule" id="MF_00014"/>
    </source>
</evidence>
<dbReference type="InterPro" id="IPR011961">
    <property type="entry name" value="RimM"/>
</dbReference>
<dbReference type="GO" id="GO:0005840">
    <property type="term" value="C:ribosome"/>
    <property type="evidence" value="ECO:0007669"/>
    <property type="project" value="InterPro"/>
</dbReference>
<evidence type="ECO:0000256" key="1">
    <source>
        <dbReference type="ARBA" id="ARBA00022490"/>
    </source>
</evidence>
<keyword evidence="1 5" id="KW-0963">Cytoplasm</keyword>
<dbReference type="EMBL" id="AP026867">
    <property type="protein sequence ID" value="BDS11683.1"/>
    <property type="molecule type" value="Genomic_DNA"/>
</dbReference>
<dbReference type="Pfam" id="PF24986">
    <property type="entry name" value="PRC_RimM"/>
    <property type="match status" value="1"/>
</dbReference>
<keyword evidence="2 5" id="KW-0690">Ribosome biogenesis</keyword>
<dbReference type="GO" id="GO:0006364">
    <property type="term" value="P:rRNA processing"/>
    <property type="evidence" value="ECO:0007669"/>
    <property type="project" value="UniProtKB-UniRule"/>
</dbReference>
<feature type="domain" description="Ribosome maturation factor RimM PRC barrel" evidence="7">
    <location>
        <begin position="102"/>
        <end position="168"/>
    </location>
</feature>
<evidence type="ECO:0000256" key="3">
    <source>
        <dbReference type="ARBA" id="ARBA00022552"/>
    </source>
</evidence>
<dbReference type="InterPro" id="IPR011033">
    <property type="entry name" value="PRC_barrel-like_sf"/>
</dbReference>
<dbReference type="InterPro" id="IPR009000">
    <property type="entry name" value="Transl_B-barrel_sf"/>
</dbReference>
<dbReference type="Proteomes" id="UP001060919">
    <property type="component" value="Chromosome"/>
</dbReference>
<dbReference type="RefSeq" id="WP_264792834.1">
    <property type="nucleotide sequence ID" value="NZ_AP026867.1"/>
</dbReference>
<evidence type="ECO:0000313" key="9">
    <source>
        <dbReference type="Proteomes" id="UP001060919"/>
    </source>
</evidence>
<evidence type="ECO:0000313" key="8">
    <source>
        <dbReference type="EMBL" id="BDS11683.1"/>
    </source>
</evidence>